<feature type="region of interest" description="Disordered" evidence="1">
    <location>
        <begin position="102"/>
        <end position="122"/>
    </location>
</feature>
<feature type="compositionally biased region" description="Basic and acidic residues" evidence="1">
    <location>
        <begin position="107"/>
        <end position="116"/>
    </location>
</feature>
<proteinExistence type="predicted"/>
<dbReference type="OrthoDB" id="9795689at2"/>
<protein>
    <submittedName>
        <fullName evidence="2">CRISPR-associated endoribonuclease Cse3</fullName>
        <ecNumber evidence="2">3.1.-.-</ecNumber>
    </submittedName>
</protein>
<reference evidence="2 3" key="1">
    <citation type="submission" date="2018-08" db="EMBL/GenBank/DDBJ databases">
        <title>Meiothermus cateniformans JCM 15151 genome sequencing project.</title>
        <authorList>
            <person name="Da Costa M.S."/>
            <person name="Albuquerque L."/>
            <person name="Raposo P."/>
            <person name="Froufe H.J.C."/>
            <person name="Barroso C.S."/>
            <person name="Egas C."/>
        </authorList>
    </citation>
    <scope>NUCLEOTIDE SEQUENCE [LARGE SCALE GENOMIC DNA]</scope>
    <source>
        <strain evidence="2 3">JCM 15151</strain>
    </source>
</reference>
<dbReference type="SMART" id="SM01101">
    <property type="entry name" value="CRISPR_assoc"/>
    <property type="match status" value="1"/>
</dbReference>
<dbReference type="CDD" id="cd09727">
    <property type="entry name" value="Cas6_I-E"/>
    <property type="match status" value="1"/>
</dbReference>
<dbReference type="EC" id="3.1.-.-" evidence="2"/>
<dbReference type="InterPro" id="IPR010179">
    <property type="entry name" value="CRISPR-assoc_prot_Cse3"/>
</dbReference>
<evidence type="ECO:0000313" key="2">
    <source>
        <dbReference type="EMBL" id="RIH76193.1"/>
    </source>
</evidence>
<dbReference type="RefSeq" id="WP_024050678.1">
    <property type="nucleotide sequence ID" value="NZ_JBHSXZ010000072.1"/>
</dbReference>
<evidence type="ECO:0000256" key="1">
    <source>
        <dbReference type="SAM" id="MobiDB-lite"/>
    </source>
</evidence>
<dbReference type="Gene3D" id="3.30.70.1200">
    <property type="entry name" value="Crispr-associated protein, domain 1"/>
    <property type="match status" value="1"/>
</dbReference>
<evidence type="ECO:0000313" key="3">
    <source>
        <dbReference type="Proteomes" id="UP000266089"/>
    </source>
</evidence>
<sequence length="210" mass="23382">MYLSRLQLDPRSKQARTDLASPYELHATLCHAFAGPNQTPARFLWRAEVGKIPIVLVQSAGMPDWEKLVQRFPGYFAQPPASKPIPLEHLQPAQVLRFRLRANPTVTKKDPNNPDSKKRKRHGLKTLEEQLEWLHRQGAKGGFSVLGAMVVQSERVRMYKHDGSGPIVLQSVLYEGHLKITDLEAFKHTLAAGLGHAKALGFGLLSIGKG</sequence>
<comment type="caution">
    <text evidence="2">The sequence shown here is derived from an EMBL/GenBank/DDBJ whole genome shotgun (WGS) entry which is preliminary data.</text>
</comment>
<dbReference type="Gene3D" id="3.30.70.1210">
    <property type="entry name" value="Crispr-associated protein, domain 2"/>
    <property type="match status" value="1"/>
</dbReference>
<accession>A0A399DXT9</accession>
<dbReference type="Proteomes" id="UP000266089">
    <property type="component" value="Unassembled WGS sequence"/>
</dbReference>
<gene>
    <name evidence="2" type="primary">cse3</name>
    <name evidence="2" type="ORF">Mcate_01871</name>
</gene>
<dbReference type="SUPFAM" id="SSF117987">
    <property type="entry name" value="CRISPR-associated protein"/>
    <property type="match status" value="2"/>
</dbReference>
<organism evidence="2 3">
    <name type="scientific">Meiothermus taiwanensis</name>
    <dbReference type="NCBI Taxonomy" id="172827"/>
    <lineage>
        <taxon>Bacteria</taxon>
        <taxon>Thermotogati</taxon>
        <taxon>Deinococcota</taxon>
        <taxon>Deinococci</taxon>
        <taxon>Thermales</taxon>
        <taxon>Thermaceae</taxon>
        <taxon>Meiothermus</taxon>
    </lineage>
</organism>
<dbReference type="NCBIfam" id="TIGR01907">
    <property type="entry name" value="casE_Cse3"/>
    <property type="match status" value="1"/>
</dbReference>
<dbReference type="Pfam" id="PF08798">
    <property type="entry name" value="CRISPR_assoc"/>
    <property type="match status" value="1"/>
</dbReference>
<dbReference type="GO" id="GO:0016787">
    <property type="term" value="F:hydrolase activity"/>
    <property type="evidence" value="ECO:0007669"/>
    <property type="project" value="UniProtKB-KW"/>
</dbReference>
<name>A0A399DXT9_9DEIN</name>
<dbReference type="AlphaFoldDB" id="A0A399DXT9"/>
<keyword evidence="2" id="KW-0378">Hydrolase</keyword>
<dbReference type="EMBL" id="QWKX01000048">
    <property type="protein sequence ID" value="RIH76193.1"/>
    <property type="molecule type" value="Genomic_DNA"/>
</dbReference>